<comment type="catalytic activity">
    <reaction evidence="10">
        <text>Mg(2+)(in) = Mg(2+)(out)</text>
        <dbReference type="Rhea" id="RHEA:29827"/>
        <dbReference type="ChEBI" id="CHEBI:18420"/>
    </reaction>
</comment>
<dbReference type="SUPFAM" id="SSF144083">
    <property type="entry name" value="Magnesium transport protein CorA, transmembrane region"/>
    <property type="match status" value="1"/>
</dbReference>
<evidence type="ECO:0000256" key="7">
    <source>
        <dbReference type="ARBA" id="ARBA00022989"/>
    </source>
</evidence>
<evidence type="ECO:0000313" key="13">
    <source>
        <dbReference type="EMBL" id="AVM00133.1"/>
    </source>
</evidence>
<evidence type="ECO:0000256" key="11">
    <source>
        <dbReference type="ARBA" id="ARBA00045497"/>
    </source>
</evidence>
<accession>A0A2S0KEN4</accession>
<evidence type="ECO:0000256" key="12">
    <source>
        <dbReference type="SAM" id="Phobius"/>
    </source>
</evidence>
<dbReference type="InterPro" id="IPR045861">
    <property type="entry name" value="CorA_cytoplasmic_dom"/>
</dbReference>
<evidence type="ECO:0000256" key="10">
    <source>
        <dbReference type="ARBA" id="ARBA00034269"/>
    </source>
</evidence>
<comment type="subcellular location">
    <subcellularLocation>
        <location evidence="1">Cell membrane</location>
        <topology evidence="1">Multi-pass membrane protein</topology>
    </subcellularLocation>
</comment>
<dbReference type="InterPro" id="IPR002523">
    <property type="entry name" value="MgTranspt_CorA/ZnTranspt_ZntB"/>
</dbReference>
<name>A0A2S0KEN4_9ACTN</name>
<keyword evidence="3" id="KW-0813">Transport</keyword>
<evidence type="ECO:0000256" key="1">
    <source>
        <dbReference type="ARBA" id="ARBA00004651"/>
    </source>
</evidence>
<dbReference type="GO" id="GO:0015087">
    <property type="term" value="F:cobalt ion transmembrane transporter activity"/>
    <property type="evidence" value="ECO:0007669"/>
    <property type="project" value="TreeGrafter"/>
</dbReference>
<sequence length="355" mass="39711">MRSPSPGSSAVVDCAVYVDGIRQPGHDDYTAAYRHVRDTGEGFVWLGLLAPTEDQMTAVAEVFGLHHLVVEDLVHAHQRPKLELYDGVVFLVLRSMHYVDNDSLDRANDVVDGGEIMVISSKDFVITVRHGDHTALAGVRAALEARPTALAYGPAAVVHNIADHVVDTYVEVVEAMQSDVDDLEERVFAVSTADLDIDVVYLFKREVLELRRAVVPLSGPLAWLSGHQHAPLARHIEHHSDLIGGHREEEIRRHFRDVADHLSTVIDMVNEYDERLSSLLQAAATKVNIQQSTDMRKISSWAALAAVPTMIAGIYGMNFEFMPELDWDFSYPVILLIMGSVCFLLWRTLHRHKWL</sequence>
<dbReference type="SUPFAM" id="SSF143865">
    <property type="entry name" value="CorA soluble domain-like"/>
    <property type="match status" value="1"/>
</dbReference>
<proteinExistence type="inferred from homology"/>
<evidence type="ECO:0000256" key="2">
    <source>
        <dbReference type="ARBA" id="ARBA00009765"/>
    </source>
</evidence>
<comment type="similarity">
    <text evidence="2">Belongs to the CorA metal ion transporter (MIT) (TC 1.A.35) family.</text>
</comment>
<feature type="transmembrane region" description="Helical" evidence="12">
    <location>
        <begin position="298"/>
        <end position="317"/>
    </location>
</feature>
<dbReference type="AlphaFoldDB" id="A0A2S0KEN4"/>
<keyword evidence="9 12" id="KW-0472">Membrane</keyword>
<dbReference type="KEGG" id="git:C6V83_07425"/>
<dbReference type="Gene3D" id="1.20.58.340">
    <property type="entry name" value="Magnesium transport protein CorA, transmembrane region"/>
    <property type="match status" value="2"/>
</dbReference>
<keyword evidence="6" id="KW-0460">Magnesium</keyword>
<evidence type="ECO:0000313" key="14">
    <source>
        <dbReference type="Proteomes" id="UP000239814"/>
    </source>
</evidence>
<protein>
    <submittedName>
        <fullName evidence="13">Magnesium transporter</fullName>
    </submittedName>
</protein>
<evidence type="ECO:0000256" key="8">
    <source>
        <dbReference type="ARBA" id="ARBA00023065"/>
    </source>
</evidence>
<keyword evidence="14" id="KW-1185">Reference proteome</keyword>
<keyword evidence="7 12" id="KW-1133">Transmembrane helix</keyword>
<keyword evidence="4" id="KW-1003">Cell membrane</keyword>
<dbReference type="GO" id="GO:0015095">
    <property type="term" value="F:magnesium ion transmembrane transporter activity"/>
    <property type="evidence" value="ECO:0007669"/>
    <property type="project" value="TreeGrafter"/>
</dbReference>
<dbReference type="PANTHER" id="PTHR46494">
    <property type="entry name" value="CORA FAMILY METAL ION TRANSPORTER (EUROFUNG)"/>
    <property type="match status" value="1"/>
</dbReference>
<evidence type="ECO:0000256" key="3">
    <source>
        <dbReference type="ARBA" id="ARBA00022448"/>
    </source>
</evidence>
<evidence type="ECO:0000256" key="5">
    <source>
        <dbReference type="ARBA" id="ARBA00022692"/>
    </source>
</evidence>
<keyword evidence="5 12" id="KW-0812">Transmembrane</keyword>
<dbReference type="GO" id="GO:0000287">
    <property type="term" value="F:magnesium ion binding"/>
    <property type="evidence" value="ECO:0007669"/>
    <property type="project" value="TreeGrafter"/>
</dbReference>
<dbReference type="FunFam" id="1.20.58.340:FF:000004">
    <property type="entry name" value="Magnesium transport protein CorA"/>
    <property type="match status" value="1"/>
</dbReference>
<reference evidence="13 14" key="1">
    <citation type="submission" date="2018-03" db="EMBL/GenBank/DDBJ databases">
        <title>Characteristics and genome of n-alkane degrading marine bacteria Gordonia iterans isolated from crude oil contaminated in Tae-an, South Korea.</title>
        <authorList>
            <person name="Lee S.-S."/>
            <person name="Kim H."/>
        </authorList>
    </citation>
    <scope>NUCLEOTIDE SEQUENCE [LARGE SCALE GENOMIC DNA]</scope>
    <source>
        <strain evidence="13 14">Co17</strain>
    </source>
</reference>
<keyword evidence="8" id="KW-0406">Ion transport</keyword>
<comment type="function">
    <text evidence="11">Mediates influx of magnesium ions. Alternates between open and closed states. Activated by low cytoplasmic Mg(2+) levels. Inactive when cytoplasmic Mg(2+) levels are high.</text>
</comment>
<dbReference type="CDD" id="cd12830">
    <property type="entry name" value="MtCorA-like"/>
    <property type="match status" value="1"/>
</dbReference>
<gene>
    <name evidence="13" type="ORF">C6V83_07425</name>
</gene>
<dbReference type="InterPro" id="IPR045863">
    <property type="entry name" value="CorA_TM1_TM2"/>
</dbReference>
<evidence type="ECO:0000256" key="4">
    <source>
        <dbReference type="ARBA" id="ARBA00022475"/>
    </source>
</evidence>
<feature type="transmembrane region" description="Helical" evidence="12">
    <location>
        <begin position="329"/>
        <end position="349"/>
    </location>
</feature>
<evidence type="ECO:0000256" key="6">
    <source>
        <dbReference type="ARBA" id="ARBA00022842"/>
    </source>
</evidence>
<evidence type="ECO:0000256" key="9">
    <source>
        <dbReference type="ARBA" id="ARBA00023136"/>
    </source>
</evidence>
<dbReference type="EMBL" id="CP027433">
    <property type="protein sequence ID" value="AVM00133.1"/>
    <property type="molecule type" value="Genomic_DNA"/>
</dbReference>
<dbReference type="GO" id="GO:0005886">
    <property type="term" value="C:plasma membrane"/>
    <property type="evidence" value="ECO:0007669"/>
    <property type="project" value="UniProtKB-SubCell"/>
</dbReference>
<dbReference type="OrthoDB" id="9803416at2"/>
<dbReference type="RefSeq" id="WP_105941864.1">
    <property type="nucleotide sequence ID" value="NZ_CP027433.1"/>
</dbReference>
<dbReference type="PANTHER" id="PTHR46494:SF1">
    <property type="entry name" value="CORA FAMILY METAL ION TRANSPORTER (EUROFUNG)"/>
    <property type="match status" value="1"/>
</dbReference>
<dbReference type="Proteomes" id="UP000239814">
    <property type="component" value="Chromosome"/>
</dbReference>
<dbReference type="Gene3D" id="3.30.460.20">
    <property type="entry name" value="CorA soluble domain-like"/>
    <property type="match status" value="1"/>
</dbReference>
<dbReference type="GO" id="GO:0050897">
    <property type="term" value="F:cobalt ion binding"/>
    <property type="evidence" value="ECO:0007669"/>
    <property type="project" value="TreeGrafter"/>
</dbReference>
<organism evidence="13 14">
    <name type="scientific">Gordonia iterans</name>
    <dbReference type="NCBI Taxonomy" id="1004901"/>
    <lineage>
        <taxon>Bacteria</taxon>
        <taxon>Bacillati</taxon>
        <taxon>Actinomycetota</taxon>
        <taxon>Actinomycetes</taxon>
        <taxon>Mycobacteriales</taxon>
        <taxon>Gordoniaceae</taxon>
        <taxon>Gordonia</taxon>
    </lineage>
</organism>
<dbReference type="Pfam" id="PF01544">
    <property type="entry name" value="CorA"/>
    <property type="match status" value="1"/>
</dbReference>